<dbReference type="AlphaFoldDB" id="A0A9X1NER1"/>
<feature type="transmembrane region" description="Helical" evidence="6">
    <location>
        <begin position="406"/>
        <end position="425"/>
    </location>
</feature>
<feature type="transmembrane region" description="Helical" evidence="6">
    <location>
        <begin position="432"/>
        <end position="449"/>
    </location>
</feature>
<keyword evidence="2" id="KW-1003">Cell membrane</keyword>
<dbReference type="EMBL" id="JAJOMB010000005">
    <property type="protein sequence ID" value="MCD5311733.1"/>
    <property type="molecule type" value="Genomic_DNA"/>
</dbReference>
<dbReference type="RefSeq" id="WP_231441228.1">
    <property type="nucleotide sequence ID" value="NZ_JAJOMB010000005.1"/>
</dbReference>
<feature type="transmembrane region" description="Helical" evidence="6">
    <location>
        <begin position="283"/>
        <end position="301"/>
    </location>
</feature>
<evidence type="ECO:0000256" key="2">
    <source>
        <dbReference type="ARBA" id="ARBA00022475"/>
    </source>
</evidence>
<feature type="transmembrane region" description="Helical" evidence="6">
    <location>
        <begin position="184"/>
        <end position="207"/>
    </location>
</feature>
<feature type="transmembrane region" description="Helical" evidence="6">
    <location>
        <begin position="310"/>
        <end position="330"/>
    </location>
</feature>
<feature type="transmembrane region" description="Helical" evidence="6">
    <location>
        <begin position="237"/>
        <end position="253"/>
    </location>
</feature>
<dbReference type="InterPro" id="IPR036866">
    <property type="entry name" value="RibonucZ/Hydroxyglut_hydro"/>
</dbReference>
<evidence type="ECO:0000259" key="7">
    <source>
        <dbReference type="SMART" id="SM00849"/>
    </source>
</evidence>
<name>A0A9X1NER1_9ACTN</name>
<evidence type="ECO:0000256" key="1">
    <source>
        <dbReference type="ARBA" id="ARBA00004651"/>
    </source>
</evidence>
<proteinExistence type="predicted"/>
<evidence type="ECO:0000256" key="6">
    <source>
        <dbReference type="SAM" id="Phobius"/>
    </source>
</evidence>
<dbReference type="PANTHER" id="PTHR30619:SF1">
    <property type="entry name" value="RECOMBINATION PROTEIN 2"/>
    <property type="match status" value="1"/>
</dbReference>
<dbReference type="InterPro" id="IPR001279">
    <property type="entry name" value="Metallo-B-lactamas"/>
</dbReference>
<feature type="transmembrane region" description="Helical" evidence="6">
    <location>
        <begin position="350"/>
        <end position="368"/>
    </location>
</feature>
<dbReference type="Proteomes" id="UP001138997">
    <property type="component" value="Unassembled WGS sequence"/>
</dbReference>
<evidence type="ECO:0000313" key="9">
    <source>
        <dbReference type="Proteomes" id="UP001138997"/>
    </source>
</evidence>
<sequence length="726" mass="75381">MLLVLALIVPVLTVAGLRLLHRERDPLTTAAEAGASVRFTGRISGDPRELASSSFGGDPLYVVRVKMEQLEVRQNVLDSDALLVVFASGAWGEVVAGQRVTALARLEPGGSGQPEAAIAFPRGKPVVTDPGSWPWRFAEHLRQGLREACSGLPADARGLLPALVVGDTSNLDPELKTDLQDAGLTHLTAVSGSNVSILAVISFLLIGVVSKNRYLQAGGTVLVIAGFVILARPEPSVLRAAVMGVLGLVAALLARRGAGVPMLAATVIVLLGVDPWLARSFGFALSVLATSGLLLLVPVWLHRLRRWPPGLVVALAVPVAAQVTTAPVTILLDPVVSLVSVPANLLADAAVAPATVAGVAAAALSLIWPDGAAAVAWIGGLATQWIALVAHRAADVPAGSLPWPGGLFGSVLLAALTLLCLSLLMRRAWRTAALLPPVVAVCLILPRWVPVFIGGGAPDDWLVVQCDVGQGSATAIRSGPDRAVLVDAGPDPALADRCLRRLGVRHLDMVLITHFHADHAAGLEGALGGRGSPVVFVSPVPLPDPQADEVTSLAQRGRVIPVSSELSGTAGAVEWQVNWRLVPPSASAVRQGLAAGADPEGEEINNASVVLFAQVRGVRIAALGDVEPEAQRALLRTLGAVPGTAYPVDVVVLSHHGSANQEEKLYRFLQPKVALIGVGADNDYGHPAPGALDMLKRLGAKTFRTDIQGQIAITGGPDELRAVTAR</sequence>
<dbReference type="Pfam" id="PF00753">
    <property type="entry name" value="Lactamase_B"/>
    <property type="match status" value="1"/>
</dbReference>
<comment type="caution">
    <text evidence="8">The sequence shown here is derived from an EMBL/GenBank/DDBJ whole genome shotgun (WGS) entry which is preliminary data.</text>
</comment>
<dbReference type="InterPro" id="IPR052159">
    <property type="entry name" value="Competence_DNA_uptake"/>
</dbReference>
<feature type="transmembrane region" description="Helical" evidence="6">
    <location>
        <begin position="214"/>
        <end position="231"/>
    </location>
</feature>
<accession>A0A9X1NER1</accession>
<evidence type="ECO:0000313" key="8">
    <source>
        <dbReference type="EMBL" id="MCD5311733.1"/>
    </source>
</evidence>
<protein>
    <submittedName>
        <fullName evidence="8">ComEC/Rec2 family competence protein</fullName>
    </submittedName>
</protein>
<dbReference type="GO" id="GO:0005886">
    <property type="term" value="C:plasma membrane"/>
    <property type="evidence" value="ECO:0007669"/>
    <property type="project" value="UniProtKB-SubCell"/>
</dbReference>
<reference evidence="8" key="1">
    <citation type="submission" date="2021-11" db="EMBL/GenBank/DDBJ databases">
        <title>Streptomyces corallinus and Kineosporia corallina sp. nov., two new coral-derived marine actinobacteria.</title>
        <authorList>
            <person name="Buangrab K."/>
            <person name="Sutthacheep M."/>
            <person name="Yeemin T."/>
            <person name="Harunari E."/>
            <person name="Igarashi Y."/>
            <person name="Sripreechasak P."/>
            <person name="Kanchanasin P."/>
            <person name="Tanasupawat S."/>
            <person name="Phongsopitanun W."/>
        </authorList>
    </citation>
    <scope>NUCLEOTIDE SEQUENCE</scope>
    <source>
        <strain evidence="8">JCM 31032</strain>
    </source>
</reference>
<organism evidence="8 9">
    <name type="scientific">Kineosporia babensis</name>
    <dbReference type="NCBI Taxonomy" id="499548"/>
    <lineage>
        <taxon>Bacteria</taxon>
        <taxon>Bacillati</taxon>
        <taxon>Actinomycetota</taxon>
        <taxon>Actinomycetes</taxon>
        <taxon>Kineosporiales</taxon>
        <taxon>Kineosporiaceae</taxon>
        <taxon>Kineosporia</taxon>
    </lineage>
</organism>
<evidence type="ECO:0000256" key="4">
    <source>
        <dbReference type="ARBA" id="ARBA00022989"/>
    </source>
</evidence>
<evidence type="ECO:0000256" key="5">
    <source>
        <dbReference type="ARBA" id="ARBA00023136"/>
    </source>
</evidence>
<comment type="subcellular location">
    <subcellularLocation>
        <location evidence="1">Cell membrane</location>
        <topology evidence="1">Multi-pass membrane protein</topology>
    </subcellularLocation>
</comment>
<dbReference type="PANTHER" id="PTHR30619">
    <property type="entry name" value="DNA INTERNALIZATION/COMPETENCE PROTEIN COMEC/REC2"/>
    <property type="match status" value="1"/>
</dbReference>
<keyword evidence="5 6" id="KW-0472">Membrane</keyword>
<keyword evidence="9" id="KW-1185">Reference proteome</keyword>
<dbReference type="Gene3D" id="3.60.15.10">
    <property type="entry name" value="Ribonuclease Z/Hydroxyacylglutathione hydrolase-like"/>
    <property type="match status" value="1"/>
</dbReference>
<dbReference type="Pfam" id="PF03772">
    <property type="entry name" value="Competence"/>
    <property type="match status" value="1"/>
</dbReference>
<dbReference type="NCBIfam" id="TIGR00360">
    <property type="entry name" value="ComEC_N-term"/>
    <property type="match status" value="1"/>
</dbReference>
<dbReference type="SMART" id="SM00849">
    <property type="entry name" value="Lactamase_B"/>
    <property type="match status" value="1"/>
</dbReference>
<keyword evidence="3 6" id="KW-0812">Transmembrane</keyword>
<feature type="transmembrane region" description="Helical" evidence="6">
    <location>
        <begin position="375"/>
        <end position="394"/>
    </location>
</feature>
<keyword evidence="4 6" id="KW-1133">Transmembrane helix</keyword>
<feature type="domain" description="Metallo-beta-lactamase" evidence="7">
    <location>
        <begin position="470"/>
        <end position="655"/>
    </location>
</feature>
<gene>
    <name evidence="8" type="ORF">LR394_12555</name>
</gene>
<dbReference type="SUPFAM" id="SSF56281">
    <property type="entry name" value="Metallo-hydrolase/oxidoreductase"/>
    <property type="match status" value="1"/>
</dbReference>
<dbReference type="InterPro" id="IPR004477">
    <property type="entry name" value="ComEC_N"/>
</dbReference>
<evidence type="ECO:0000256" key="3">
    <source>
        <dbReference type="ARBA" id="ARBA00022692"/>
    </source>
</evidence>